<comment type="caution">
    <text evidence="2">The sequence shown here is derived from an EMBL/GenBank/DDBJ whole genome shotgun (WGS) entry which is preliminary data.</text>
</comment>
<evidence type="ECO:0000313" key="3">
    <source>
        <dbReference type="Proteomes" id="UP001041814"/>
    </source>
</evidence>
<proteinExistence type="predicted"/>
<dbReference type="EMBL" id="NRRU01000002">
    <property type="protein sequence ID" value="MBK1711333.1"/>
    <property type="molecule type" value="Genomic_DNA"/>
</dbReference>
<reference evidence="2" key="1">
    <citation type="submission" date="2017-08" db="EMBL/GenBank/DDBJ databases">
        <authorList>
            <person name="Imhoff J.F."/>
            <person name="Rahn T."/>
            <person name="Kuenzel S."/>
            <person name="Neulinger S.C."/>
        </authorList>
    </citation>
    <scope>NUCLEOTIDE SEQUENCE</scope>
    <source>
        <strain evidence="2">IM 151</strain>
    </source>
</reference>
<evidence type="ECO:0000259" key="1">
    <source>
        <dbReference type="Pfam" id="PF01814"/>
    </source>
</evidence>
<protein>
    <recommendedName>
        <fullName evidence="1">Hemerythrin-like domain-containing protein</fullName>
    </recommendedName>
</protein>
<keyword evidence="3" id="KW-1185">Reference proteome</keyword>
<name>A0ABS1DPE5_RUBGE</name>
<organism evidence="2 3">
    <name type="scientific">Rubrivivax gelatinosus</name>
    <name type="common">Rhodocyclus gelatinosus</name>
    <name type="synonym">Rhodopseudomonas gelatinosa</name>
    <dbReference type="NCBI Taxonomy" id="28068"/>
    <lineage>
        <taxon>Bacteria</taxon>
        <taxon>Pseudomonadati</taxon>
        <taxon>Pseudomonadota</taxon>
        <taxon>Betaproteobacteria</taxon>
        <taxon>Burkholderiales</taxon>
        <taxon>Sphaerotilaceae</taxon>
        <taxon>Rubrivivax</taxon>
    </lineage>
</organism>
<sequence length="157" mass="17442">MTVTQTAPERVKSHHALEMLREDHRRLEALCVEYQRLVQADASAADRSGLIARIGGRMRIHARIEDEIFYPALPHSEALQRAHAEHERLDAELRRIAEAGGAQADGGVDALARALAAHARFEEETVFALAAGLDLFELGARLRARRIELTGDYDQPS</sequence>
<dbReference type="InterPro" id="IPR012312">
    <property type="entry name" value="Hemerythrin-like"/>
</dbReference>
<dbReference type="Pfam" id="PF01814">
    <property type="entry name" value="Hemerythrin"/>
    <property type="match status" value="1"/>
</dbReference>
<reference evidence="2" key="2">
    <citation type="journal article" date="2020" name="Microorganisms">
        <title>Osmotic Adaptation and Compatible Solute Biosynthesis of Phototrophic Bacteria as Revealed from Genome Analyses.</title>
        <authorList>
            <person name="Imhoff J.F."/>
            <person name="Rahn T."/>
            <person name="Kunzel S."/>
            <person name="Keller A."/>
            <person name="Neulinger S.C."/>
        </authorList>
    </citation>
    <scope>NUCLEOTIDE SEQUENCE</scope>
    <source>
        <strain evidence="2">IM 151</strain>
    </source>
</reference>
<dbReference type="Proteomes" id="UP001041814">
    <property type="component" value="Unassembled WGS sequence"/>
</dbReference>
<dbReference type="RefSeq" id="WP_200377553.1">
    <property type="nucleotide sequence ID" value="NZ_NRRU01000002.1"/>
</dbReference>
<gene>
    <name evidence="2" type="ORF">CKO43_00890</name>
</gene>
<dbReference type="Gene3D" id="1.20.120.520">
    <property type="entry name" value="nmb1532 protein domain like"/>
    <property type="match status" value="1"/>
</dbReference>
<accession>A0ABS1DPE5</accession>
<feature type="domain" description="Hemerythrin-like" evidence="1">
    <location>
        <begin position="15"/>
        <end position="130"/>
    </location>
</feature>
<evidence type="ECO:0000313" key="2">
    <source>
        <dbReference type="EMBL" id="MBK1711333.1"/>
    </source>
</evidence>